<feature type="non-terminal residue" evidence="1">
    <location>
        <position position="50"/>
    </location>
</feature>
<keyword evidence="2" id="KW-1185">Reference proteome</keyword>
<dbReference type="Proteomes" id="UP000265520">
    <property type="component" value="Unassembled WGS sequence"/>
</dbReference>
<evidence type="ECO:0000313" key="2">
    <source>
        <dbReference type="Proteomes" id="UP000265520"/>
    </source>
</evidence>
<name>A0A392S8I0_9FABA</name>
<proteinExistence type="predicted"/>
<dbReference type="AlphaFoldDB" id="A0A392S8I0"/>
<dbReference type="EMBL" id="LXQA010341463">
    <property type="protein sequence ID" value="MCI45253.1"/>
    <property type="molecule type" value="Genomic_DNA"/>
</dbReference>
<comment type="caution">
    <text evidence="1">The sequence shown here is derived from an EMBL/GenBank/DDBJ whole genome shotgun (WGS) entry which is preliminary data.</text>
</comment>
<protein>
    <submittedName>
        <fullName evidence="1">Uncharacterized protein</fullName>
    </submittedName>
</protein>
<sequence>MHPRASSYIPVATSDTSVKNDEILLRTKFVCHRVNWSAGETTVSHAVKSE</sequence>
<accession>A0A392S8I0</accession>
<reference evidence="1 2" key="1">
    <citation type="journal article" date="2018" name="Front. Plant Sci.">
        <title>Red Clover (Trifolium pratense) and Zigzag Clover (T. medium) - A Picture of Genomic Similarities and Differences.</title>
        <authorList>
            <person name="Dluhosova J."/>
            <person name="Istvanek J."/>
            <person name="Nedelnik J."/>
            <person name="Repkova J."/>
        </authorList>
    </citation>
    <scope>NUCLEOTIDE SEQUENCE [LARGE SCALE GENOMIC DNA]</scope>
    <source>
        <strain evidence="2">cv. 10/8</strain>
        <tissue evidence="1">Leaf</tissue>
    </source>
</reference>
<organism evidence="1 2">
    <name type="scientific">Trifolium medium</name>
    <dbReference type="NCBI Taxonomy" id="97028"/>
    <lineage>
        <taxon>Eukaryota</taxon>
        <taxon>Viridiplantae</taxon>
        <taxon>Streptophyta</taxon>
        <taxon>Embryophyta</taxon>
        <taxon>Tracheophyta</taxon>
        <taxon>Spermatophyta</taxon>
        <taxon>Magnoliopsida</taxon>
        <taxon>eudicotyledons</taxon>
        <taxon>Gunneridae</taxon>
        <taxon>Pentapetalae</taxon>
        <taxon>rosids</taxon>
        <taxon>fabids</taxon>
        <taxon>Fabales</taxon>
        <taxon>Fabaceae</taxon>
        <taxon>Papilionoideae</taxon>
        <taxon>50 kb inversion clade</taxon>
        <taxon>NPAAA clade</taxon>
        <taxon>Hologalegina</taxon>
        <taxon>IRL clade</taxon>
        <taxon>Trifolieae</taxon>
        <taxon>Trifolium</taxon>
    </lineage>
</organism>
<evidence type="ECO:0000313" key="1">
    <source>
        <dbReference type="EMBL" id="MCI45253.1"/>
    </source>
</evidence>